<sequence length="197" mass="22333">MSTICPSFKNEKTLFNFTTDSASINDWQEISDTERDVGKSKATFVLQKTQQFQRAIFFTLLNPQSNGAGFGGVAYRKQTFDLSAYDGLKLNVRAQGECYNYKIILRHHHQESSLDPSYEIFFELPKNQFTEIYLSFDNFKPYSRGKALDPSKVPLLDRSDVTSIGLQVYGGVYSPIKQQGSSSLEIDYINTVQCTSI</sequence>
<keyword evidence="5" id="KW-1185">Reference proteome</keyword>
<dbReference type="EMBL" id="CAJOBC010015104">
    <property type="protein sequence ID" value="CAF4022565.1"/>
    <property type="molecule type" value="Genomic_DNA"/>
</dbReference>
<evidence type="ECO:0000256" key="1">
    <source>
        <dbReference type="ARBA" id="ARBA00007884"/>
    </source>
</evidence>
<reference evidence="3" key="1">
    <citation type="submission" date="2021-02" db="EMBL/GenBank/DDBJ databases">
        <authorList>
            <person name="Nowell W R."/>
        </authorList>
    </citation>
    <scope>NUCLEOTIDE SEQUENCE</scope>
</reference>
<dbReference type="Proteomes" id="UP000663829">
    <property type="component" value="Unassembled WGS sequence"/>
</dbReference>
<proteinExistence type="inferred from homology"/>
<dbReference type="AlphaFoldDB" id="A0A815A4L5"/>
<dbReference type="InterPro" id="IPR039131">
    <property type="entry name" value="NDUFAF1"/>
</dbReference>
<dbReference type="OrthoDB" id="426386at2759"/>
<dbReference type="PANTHER" id="PTHR13194:SF19">
    <property type="entry name" value="NAD(P)-BINDING ROSSMANN-FOLD SUPERFAMILY PROTEIN"/>
    <property type="match status" value="1"/>
</dbReference>
<dbReference type="GO" id="GO:0051082">
    <property type="term" value="F:unfolded protein binding"/>
    <property type="evidence" value="ECO:0007669"/>
    <property type="project" value="TreeGrafter"/>
</dbReference>
<dbReference type="PANTHER" id="PTHR13194">
    <property type="entry name" value="COMPLEX I INTERMEDIATE-ASSOCIATED PROTEIN 30"/>
    <property type="match status" value="1"/>
</dbReference>
<comment type="similarity">
    <text evidence="1">Belongs to the CIA30 family.</text>
</comment>
<evidence type="ECO:0000313" key="3">
    <source>
        <dbReference type="EMBL" id="CAF1252475.1"/>
    </source>
</evidence>
<evidence type="ECO:0000313" key="5">
    <source>
        <dbReference type="Proteomes" id="UP000663829"/>
    </source>
</evidence>
<dbReference type="InterPro" id="IPR013857">
    <property type="entry name" value="NADH-UbQ_OxRdtase-assoc_prot30"/>
</dbReference>
<dbReference type="GO" id="GO:0010257">
    <property type="term" value="P:NADH dehydrogenase complex assembly"/>
    <property type="evidence" value="ECO:0007669"/>
    <property type="project" value="TreeGrafter"/>
</dbReference>
<organism evidence="3 5">
    <name type="scientific">Didymodactylos carnosus</name>
    <dbReference type="NCBI Taxonomy" id="1234261"/>
    <lineage>
        <taxon>Eukaryota</taxon>
        <taxon>Metazoa</taxon>
        <taxon>Spiralia</taxon>
        <taxon>Gnathifera</taxon>
        <taxon>Rotifera</taxon>
        <taxon>Eurotatoria</taxon>
        <taxon>Bdelloidea</taxon>
        <taxon>Philodinida</taxon>
        <taxon>Philodinidae</taxon>
        <taxon>Didymodactylos</taxon>
    </lineage>
</organism>
<dbReference type="Pfam" id="PF08547">
    <property type="entry name" value="CIA30"/>
    <property type="match status" value="1"/>
</dbReference>
<dbReference type="InterPro" id="IPR008979">
    <property type="entry name" value="Galactose-bd-like_sf"/>
</dbReference>
<dbReference type="SUPFAM" id="SSF49785">
    <property type="entry name" value="Galactose-binding domain-like"/>
    <property type="match status" value="1"/>
</dbReference>
<accession>A0A815A4L5</accession>
<gene>
    <name evidence="3" type="ORF">GPM918_LOCUS26200</name>
    <name evidence="4" type="ORF">SRO942_LOCUS26306</name>
</gene>
<feature type="domain" description="NADH:ubiquinone oxidoreductase intermediate-associated protein 30" evidence="2">
    <location>
        <begin position="15"/>
        <end position="186"/>
    </location>
</feature>
<dbReference type="Proteomes" id="UP000681722">
    <property type="component" value="Unassembled WGS sequence"/>
</dbReference>
<comment type="caution">
    <text evidence="3">The sequence shown here is derived from an EMBL/GenBank/DDBJ whole genome shotgun (WGS) entry which is preliminary data.</text>
</comment>
<evidence type="ECO:0000313" key="4">
    <source>
        <dbReference type="EMBL" id="CAF4022565.1"/>
    </source>
</evidence>
<protein>
    <recommendedName>
        <fullName evidence="2">NADH:ubiquinone oxidoreductase intermediate-associated protein 30 domain-containing protein</fullName>
    </recommendedName>
</protein>
<name>A0A815A4L5_9BILA</name>
<dbReference type="EMBL" id="CAJNOQ010010459">
    <property type="protein sequence ID" value="CAF1252475.1"/>
    <property type="molecule type" value="Genomic_DNA"/>
</dbReference>
<evidence type="ECO:0000259" key="2">
    <source>
        <dbReference type="Pfam" id="PF08547"/>
    </source>
</evidence>